<proteinExistence type="predicted"/>
<organism evidence="2">
    <name type="scientific">Phytophthora nicotianae</name>
    <name type="common">Potato buckeye rot agent</name>
    <name type="synonym">Phytophthora parasitica</name>
    <dbReference type="NCBI Taxonomy" id="4792"/>
    <lineage>
        <taxon>Eukaryota</taxon>
        <taxon>Sar</taxon>
        <taxon>Stramenopiles</taxon>
        <taxon>Oomycota</taxon>
        <taxon>Peronosporomycetes</taxon>
        <taxon>Peronosporales</taxon>
        <taxon>Peronosporaceae</taxon>
        <taxon>Phytophthora</taxon>
    </lineage>
</organism>
<name>W2KMX8_PHYNI</name>
<evidence type="ECO:0000313" key="2">
    <source>
        <dbReference type="EMBL" id="ETL85690.1"/>
    </source>
</evidence>
<accession>W2KMX8</accession>
<gene>
    <name evidence="2" type="ORF">L917_14818</name>
</gene>
<dbReference type="AlphaFoldDB" id="W2KMX8"/>
<evidence type="ECO:0000256" key="1">
    <source>
        <dbReference type="SAM" id="MobiDB-lite"/>
    </source>
</evidence>
<feature type="region of interest" description="Disordered" evidence="1">
    <location>
        <begin position="1"/>
        <end position="52"/>
    </location>
</feature>
<dbReference type="EMBL" id="KI681567">
    <property type="protein sequence ID" value="ETL85690.1"/>
    <property type="molecule type" value="Genomic_DNA"/>
</dbReference>
<sequence>MVDRKQIKFFGKRRKTTTTATATRKKKAAPAKTEKKRPETPLSLRPAPPVSD</sequence>
<protein>
    <submittedName>
        <fullName evidence="2">Uncharacterized protein</fullName>
    </submittedName>
</protein>
<reference evidence="2" key="1">
    <citation type="submission" date="2013-11" db="EMBL/GenBank/DDBJ databases">
        <title>The Genome Sequence of Phytophthora parasitica CHvinca01.</title>
        <authorList>
            <consortium name="The Broad Institute Genomics Platform"/>
            <person name="Russ C."/>
            <person name="Tyler B."/>
            <person name="Panabieres F."/>
            <person name="Shan W."/>
            <person name="Tripathy S."/>
            <person name="Grunwald N."/>
            <person name="Machado M."/>
            <person name="Johnson C.S."/>
            <person name="Arredondo F."/>
            <person name="Hong C."/>
            <person name="Coffey M."/>
            <person name="Young S.K."/>
            <person name="Zeng Q."/>
            <person name="Gargeya S."/>
            <person name="Fitzgerald M."/>
            <person name="Abouelleil A."/>
            <person name="Alvarado L."/>
            <person name="Chapman S.B."/>
            <person name="Gainer-Dewar J."/>
            <person name="Goldberg J."/>
            <person name="Griggs A."/>
            <person name="Gujja S."/>
            <person name="Hansen M."/>
            <person name="Howarth C."/>
            <person name="Imamovic A."/>
            <person name="Ireland A."/>
            <person name="Larimer J."/>
            <person name="McCowan C."/>
            <person name="Murphy C."/>
            <person name="Pearson M."/>
            <person name="Poon T.W."/>
            <person name="Priest M."/>
            <person name="Roberts A."/>
            <person name="Saif S."/>
            <person name="Shea T."/>
            <person name="Sykes S."/>
            <person name="Wortman J."/>
            <person name="Nusbaum C."/>
            <person name="Birren B."/>
        </authorList>
    </citation>
    <scope>NUCLEOTIDE SEQUENCE [LARGE SCALE GENOMIC DNA]</scope>
    <source>
        <strain evidence="2">CHvinca01</strain>
    </source>
</reference>
<dbReference type="Proteomes" id="UP000054423">
    <property type="component" value="Unassembled WGS sequence"/>
</dbReference>